<dbReference type="PROSITE" id="PS00107">
    <property type="entry name" value="PROTEIN_KINASE_ATP"/>
    <property type="match status" value="1"/>
</dbReference>
<dbReference type="GO" id="GO:0007165">
    <property type="term" value="P:signal transduction"/>
    <property type="evidence" value="ECO:0007669"/>
    <property type="project" value="TreeGrafter"/>
</dbReference>
<keyword evidence="2" id="KW-0808">Transferase</keyword>
<dbReference type="Gene3D" id="3.30.200.20">
    <property type="entry name" value="Phosphorylase Kinase, domain 1"/>
    <property type="match status" value="1"/>
</dbReference>
<gene>
    <name evidence="9" type="primary">ssp1_1</name>
    <name evidence="9" type="ORF">Hypma_007831</name>
</gene>
<sequence>MQDAPPPVAQDETVRITSQLYADRRRKVNQYARQERIGKGQHGEVFLCTDEELNREVALKIVKRNNPRDKIKLLRRNNQQQFGEKPVLSSTEHSIRREIAVMRKCRHANIARLLEVIDDPKHDKIYLAMEYLSGGQVQWTDPQHQPMLSIEETRSIIRDVILGLEYLHHHGIIHRDIKPANLLWTRDRTIVKIIDFGVSYFHPDIRHAKSSDGWENPSDDSLFQEADLLKRTGTPSFLAPEVVWIPDETSKDSPANSADTLASGSHSLKTGSKPKPSRRPPITKAIDIWSLAVTFYCLLFGHTPFNVPESANENAYHNEFVLYNQICTQDWDVDETMGSDHLHTGGRHPKDTRSESSLIVALLDHMLQKDPKSRVTLPELKRNPWILSGIPEPKDWLIKTSPAKTKGPSACRWIRQASRRILELLPTPRRIPPI</sequence>
<dbReference type="PANTHER" id="PTHR43895">
    <property type="entry name" value="CALCIUM/CALMODULIN-DEPENDENT PROTEIN KINASE KINASE-RELATED"/>
    <property type="match status" value="1"/>
</dbReference>
<accession>A0A369JUI5</accession>
<feature type="region of interest" description="Disordered" evidence="7">
    <location>
        <begin position="249"/>
        <end position="281"/>
    </location>
</feature>
<dbReference type="InterPro" id="IPR017441">
    <property type="entry name" value="Protein_kinase_ATP_BS"/>
</dbReference>
<evidence type="ECO:0000256" key="4">
    <source>
        <dbReference type="ARBA" id="ARBA00022777"/>
    </source>
</evidence>
<name>A0A369JUI5_HYPMA</name>
<keyword evidence="10" id="KW-1185">Reference proteome</keyword>
<feature type="domain" description="Protein kinase" evidence="8">
    <location>
        <begin position="31"/>
        <end position="386"/>
    </location>
</feature>
<keyword evidence="3 6" id="KW-0547">Nucleotide-binding</keyword>
<organism evidence="9 10">
    <name type="scientific">Hypsizygus marmoreus</name>
    <name type="common">White beech mushroom</name>
    <name type="synonym">Agaricus marmoreus</name>
    <dbReference type="NCBI Taxonomy" id="39966"/>
    <lineage>
        <taxon>Eukaryota</taxon>
        <taxon>Fungi</taxon>
        <taxon>Dikarya</taxon>
        <taxon>Basidiomycota</taxon>
        <taxon>Agaricomycotina</taxon>
        <taxon>Agaricomycetes</taxon>
        <taxon>Agaricomycetidae</taxon>
        <taxon>Agaricales</taxon>
        <taxon>Tricholomatineae</taxon>
        <taxon>Lyophyllaceae</taxon>
        <taxon>Hypsizygus</taxon>
    </lineage>
</organism>
<evidence type="ECO:0000256" key="3">
    <source>
        <dbReference type="ARBA" id="ARBA00022741"/>
    </source>
</evidence>
<dbReference type="SUPFAM" id="SSF56112">
    <property type="entry name" value="Protein kinase-like (PK-like)"/>
    <property type="match status" value="1"/>
</dbReference>
<dbReference type="EMBL" id="LUEZ02000041">
    <property type="protein sequence ID" value="RDB25022.1"/>
    <property type="molecule type" value="Genomic_DNA"/>
</dbReference>
<evidence type="ECO:0000256" key="6">
    <source>
        <dbReference type="PROSITE-ProRule" id="PRU10141"/>
    </source>
</evidence>
<keyword evidence="5 6" id="KW-0067">ATP-binding</keyword>
<feature type="binding site" evidence="6">
    <location>
        <position position="60"/>
    </location>
    <ligand>
        <name>ATP</name>
        <dbReference type="ChEBI" id="CHEBI:30616"/>
    </ligand>
</feature>
<dbReference type="CDD" id="cd14008">
    <property type="entry name" value="STKc_LKB1_CaMKK"/>
    <property type="match status" value="1"/>
</dbReference>
<evidence type="ECO:0000256" key="5">
    <source>
        <dbReference type="ARBA" id="ARBA00022840"/>
    </source>
</evidence>
<dbReference type="OrthoDB" id="68483at2759"/>
<keyword evidence="1" id="KW-0723">Serine/threonine-protein kinase</keyword>
<evidence type="ECO:0000256" key="1">
    <source>
        <dbReference type="ARBA" id="ARBA00022527"/>
    </source>
</evidence>
<dbReference type="Pfam" id="PF00069">
    <property type="entry name" value="Pkinase"/>
    <property type="match status" value="1"/>
</dbReference>
<dbReference type="GO" id="GO:0004674">
    <property type="term" value="F:protein serine/threonine kinase activity"/>
    <property type="evidence" value="ECO:0007669"/>
    <property type="project" value="UniProtKB-KW"/>
</dbReference>
<evidence type="ECO:0000313" key="10">
    <source>
        <dbReference type="Proteomes" id="UP000076154"/>
    </source>
</evidence>
<dbReference type="PANTHER" id="PTHR43895:SF152">
    <property type="entry name" value="SERINE_THREONINE-PROTEIN KINASE TOS3"/>
    <property type="match status" value="1"/>
</dbReference>
<evidence type="ECO:0000256" key="7">
    <source>
        <dbReference type="SAM" id="MobiDB-lite"/>
    </source>
</evidence>
<evidence type="ECO:0000259" key="8">
    <source>
        <dbReference type="PROSITE" id="PS50011"/>
    </source>
</evidence>
<dbReference type="Gene3D" id="1.10.510.10">
    <property type="entry name" value="Transferase(Phosphotransferase) domain 1"/>
    <property type="match status" value="1"/>
</dbReference>
<comment type="caution">
    <text evidence="9">The sequence shown here is derived from an EMBL/GenBank/DDBJ whole genome shotgun (WGS) entry which is preliminary data.</text>
</comment>
<dbReference type="AlphaFoldDB" id="A0A369JUI5"/>
<feature type="compositionally biased region" description="Polar residues" evidence="7">
    <location>
        <begin position="252"/>
        <end position="270"/>
    </location>
</feature>
<dbReference type="SMART" id="SM00220">
    <property type="entry name" value="S_TKc"/>
    <property type="match status" value="1"/>
</dbReference>
<dbReference type="Proteomes" id="UP000076154">
    <property type="component" value="Unassembled WGS sequence"/>
</dbReference>
<protein>
    <submittedName>
        <fullName evidence="9">Serine/threonine-protein kinase ssp1</fullName>
    </submittedName>
</protein>
<evidence type="ECO:0000256" key="2">
    <source>
        <dbReference type="ARBA" id="ARBA00022679"/>
    </source>
</evidence>
<keyword evidence="4 9" id="KW-0418">Kinase</keyword>
<dbReference type="InterPro" id="IPR000719">
    <property type="entry name" value="Prot_kinase_dom"/>
</dbReference>
<dbReference type="FunCoup" id="A0A369JUI5">
    <property type="interactions" value="87"/>
</dbReference>
<dbReference type="InterPro" id="IPR011009">
    <property type="entry name" value="Kinase-like_dom_sf"/>
</dbReference>
<evidence type="ECO:0000313" key="9">
    <source>
        <dbReference type="EMBL" id="RDB25022.1"/>
    </source>
</evidence>
<dbReference type="PROSITE" id="PS50011">
    <property type="entry name" value="PROTEIN_KINASE_DOM"/>
    <property type="match status" value="1"/>
</dbReference>
<dbReference type="InParanoid" id="A0A369JUI5"/>
<dbReference type="GO" id="GO:0005524">
    <property type="term" value="F:ATP binding"/>
    <property type="evidence" value="ECO:0007669"/>
    <property type="project" value="UniProtKB-UniRule"/>
</dbReference>
<reference evidence="9" key="1">
    <citation type="submission" date="2018-04" db="EMBL/GenBank/DDBJ databases">
        <title>Whole genome sequencing of Hypsizygus marmoreus.</title>
        <authorList>
            <person name="Choi I.-G."/>
            <person name="Min B."/>
            <person name="Kim J.-G."/>
            <person name="Kim S."/>
            <person name="Oh Y.-L."/>
            <person name="Kong W.-S."/>
            <person name="Park H."/>
            <person name="Jeong J."/>
            <person name="Song E.-S."/>
        </authorList>
    </citation>
    <scope>NUCLEOTIDE SEQUENCE [LARGE SCALE GENOMIC DNA]</scope>
    <source>
        <strain evidence="9">51987-8</strain>
    </source>
</reference>
<proteinExistence type="predicted"/>
<dbReference type="STRING" id="39966.A0A369JUI5"/>